<dbReference type="PANTHER" id="PTHR47918">
    <property type="entry name" value="DNA-BINDING PROTEIN FIS"/>
    <property type="match status" value="1"/>
</dbReference>
<dbReference type="InterPro" id="IPR005412">
    <property type="entry name" value="Fis_DNA-bd"/>
</dbReference>
<organism evidence="5 6">
    <name type="scientific">Ectothiorhodospira mobilis</name>
    <dbReference type="NCBI Taxonomy" id="195064"/>
    <lineage>
        <taxon>Bacteria</taxon>
        <taxon>Pseudomonadati</taxon>
        <taxon>Pseudomonadota</taxon>
        <taxon>Gammaproteobacteria</taxon>
        <taxon>Chromatiales</taxon>
        <taxon>Ectothiorhodospiraceae</taxon>
        <taxon>Ectothiorhodospira</taxon>
    </lineage>
</organism>
<dbReference type="Pfam" id="PF02954">
    <property type="entry name" value="HTH_8"/>
    <property type="match status" value="1"/>
</dbReference>
<dbReference type="AlphaFoldDB" id="A0A1I4PB55"/>
<keyword evidence="2" id="KW-0238">DNA-binding</keyword>
<dbReference type="PRINTS" id="PR01590">
    <property type="entry name" value="HTHFIS"/>
</dbReference>
<dbReference type="Proteomes" id="UP000199556">
    <property type="component" value="Unassembled WGS sequence"/>
</dbReference>
<evidence type="ECO:0000256" key="2">
    <source>
        <dbReference type="ARBA" id="ARBA00023125"/>
    </source>
</evidence>
<accession>A0A1I4PB55</accession>
<dbReference type="PRINTS" id="PR01591">
    <property type="entry name" value="DNABINDNGFIS"/>
</dbReference>
<dbReference type="PIRSF" id="PIRSF002097">
    <property type="entry name" value="DNA-binding_Fis"/>
    <property type="match status" value="1"/>
</dbReference>
<keyword evidence="6" id="KW-1185">Reference proteome</keyword>
<dbReference type="Gene3D" id="1.10.10.60">
    <property type="entry name" value="Homeodomain-like"/>
    <property type="match status" value="1"/>
</dbReference>
<dbReference type="SUPFAM" id="SSF46689">
    <property type="entry name" value="Homeodomain-like"/>
    <property type="match status" value="1"/>
</dbReference>
<reference evidence="5 6" key="1">
    <citation type="submission" date="2016-10" db="EMBL/GenBank/DDBJ databases">
        <authorList>
            <person name="de Groot N.N."/>
        </authorList>
    </citation>
    <scope>NUCLEOTIDE SEQUENCE [LARGE SCALE GENOMIC DNA]</scope>
    <source>
        <strain evidence="5 6">DSM 4180</strain>
    </source>
</reference>
<dbReference type="STRING" id="195064.SAMN05421721_101131"/>
<evidence type="ECO:0000313" key="6">
    <source>
        <dbReference type="Proteomes" id="UP000199556"/>
    </source>
</evidence>
<dbReference type="NCBIfam" id="NF001659">
    <property type="entry name" value="PRK00430.1"/>
    <property type="match status" value="1"/>
</dbReference>
<feature type="domain" description="DNA binding HTH" evidence="4">
    <location>
        <begin position="47"/>
        <end position="87"/>
    </location>
</feature>
<dbReference type="GO" id="GO:0006355">
    <property type="term" value="P:regulation of DNA-templated transcription"/>
    <property type="evidence" value="ECO:0007669"/>
    <property type="project" value="InterPro"/>
</dbReference>
<evidence type="ECO:0000313" key="5">
    <source>
        <dbReference type="EMBL" id="SFM24991.1"/>
    </source>
</evidence>
<evidence type="ECO:0000259" key="4">
    <source>
        <dbReference type="Pfam" id="PF02954"/>
    </source>
</evidence>
<sequence length="90" mass="10279">MNREAPRPSPRDAAERETLSAAVAQALEDYFTRLDGHEPDGLYRMVMEEVERPLLECVLQQCNGNQSRAAQYLGINRGTLRKKLRQYDLG</sequence>
<evidence type="ECO:0000256" key="3">
    <source>
        <dbReference type="ARBA" id="ARBA00029540"/>
    </source>
</evidence>
<evidence type="ECO:0000256" key="1">
    <source>
        <dbReference type="ARBA" id="ARBA00008559"/>
    </source>
</evidence>
<protein>
    <recommendedName>
        <fullName evidence="3">Putative Fis-like DNA-binding protein</fullName>
    </recommendedName>
</protein>
<proteinExistence type="inferred from homology"/>
<dbReference type="RefSeq" id="WP_090483273.1">
    <property type="nucleotide sequence ID" value="NZ_FOUO01000001.1"/>
</dbReference>
<name>A0A1I4PB55_ECTMO</name>
<gene>
    <name evidence="5" type="ORF">SAMN05421721_101131</name>
</gene>
<dbReference type="PANTHER" id="PTHR47918:SF1">
    <property type="entry name" value="DNA-BINDING PROTEIN FIS"/>
    <property type="match status" value="1"/>
</dbReference>
<dbReference type="OrthoDB" id="9802388at2"/>
<dbReference type="InterPro" id="IPR009057">
    <property type="entry name" value="Homeodomain-like_sf"/>
</dbReference>
<dbReference type="GO" id="GO:0043565">
    <property type="term" value="F:sequence-specific DNA binding"/>
    <property type="evidence" value="ECO:0007669"/>
    <property type="project" value="InterPro"/>
</dbReference>
<dbReference type="InterPro" id="IPR002197">
    <property type="entry name" value="HTH_Fis"/>
</dbReference>
<comment type="similarity">
    <text evidence="1">Belongs to the transcriptional regulatory Fis family.</text>
</comment>
<dbReference type="InterPro" id="IPR050207">
    <property type="entry name" value="Trans_regulatory_Fis"/>
</dbReference>
<dbReference type="EMBL" id="FOUO01000001">
    <property type="protein sequence ID" value="SFM24991.1"/>
    <property type="molecule type" value="Genomic_DNA"/>
</dbReference>